<evidence type="ECO:0000313" key="2">
    <source>
        <dbReference type="EMBL" id="OSJ21488.1"/>
    </source>
</evidence>
<dbReference type="RefSeq" id="WP_085405833.1">
    <property type="nucleotide sequence ID" value="NZ_NAFL01000287.1"/>
</dbReference>
<proteinExistence type="predicted"/>
<dbReference type="PANTHER" id="PTHR43861:SF3">
    <property type="entry name" value="PUTATIVE (AFU_ORTHOLOGUE AFUA_2G14390)-RELATED"/>
    <property type="match status" value="1"/>
</dbReference>
<accession>A0A1Y2J6S1</accession>
<evidence type="ECO:0000313" key="3">
    <source>
        <dbReference type="Proteomes" id="UP000193335"/>
    </source>
</evidence>
<dbReference type="GO" id="GO:0032259">
    <property type="term" value="P:methylation"/>
    <property type="evidence" value="ECO:0007669"/>
    <property type="project" value="UniProtKB-KW"/>
</dbReference>
<dbReference type="InterPro" id="IPR029063">
    <property type="entry name" value="SAM-dependent_MTases_sf"/>
</dbReference>
<keyword evidence="2" id="KW-0489">Methyltransferase</keyword>
<dbReference type="EMBL" id="NAFL01000287">
    <property type="protein sequence ID" value="OSJ21488.1"/>
    <property type="molecule type" value="Genomic_DNA"/>
</dbReference>
<keyword evidence="1 2" id="KW-0808">Transferase</keyword>
<evidence type="ECO:0000256" key="1">
    <source>
        <dbReference type="ARBA" id="ARBA00022679"/>
    </source>
</evidence>
<dbReference type="CDD" id="cd02440">
    <property type="entry name" value="AdoMet_MTases"/>
    <property type="match status" value="1"/>
</dbReference>
<gene>
    <name evidence="2" type="ORF">BSZ19_49700</name>
</gene>
<dbReference type="GO" id="GO:0008168">
    <property type="term" value="F:methyltransferase activity"/>
    <property type="evidence" value="ECO:0007669"/>
    <property type="project" value="UniProtKB-KW"/>
</dbReference>
<dbReference type="Pfam" id="PF13489">
    <property type="entry name" value="Methyltransf_23"/>
    <property type="match status" value="1"/>
</dbReference>
<dbReference type="PANTHER" id="PTHR43861">
    <property type="entry name" value="TRANS-ACONITATE 2-METHYLTRANSFERASE-RELATED"/>
    <property type="match status" value="1"/>
</dbReference>
<comment type="caution">
    <text evidence="2">The sequence shown here is derived from an EMBL/GenBank/DDBJ whole genome shotgun (WGS) entry which is preliminary data.</text>
</comment>
<protein>
    <submittedName>
        <fullName evidence="2">Methyltransferase</fullName>
    </submittedName>
</protein>
<sequence length="310" mass="34907">MSSHPCCPLCTRTDVSHFANANDVEYFTTPDTFSFYRCTGCDIVFIHPMLFDRLNEIYPSNYYSFHASEADSIALKIKNFLDDRAFRSITRQIPGNALSALDVGGGSGWLLDALKRADPRVTHTTVVDIDAGAEDAARAKGHEFHLTPVEGFKTDRQFDLILMLNLLEHVPNPAALLEKARGLLKPGGRIWIKTPNFDSLDARLFRNRSWGGFHTPRHFVLFTRESLIRHCQEAGFEVLQCKYTQGAPFWTVSAINELKLLGLADVSANRPSLKNPLTPFFHLAFAAFDFVRMPFSKTSQMNIHLTLPSK</sequence>
<name>A0A1Y2J6S1_BRAJP</name>
<dbReference type="SUPFAM" id="SSF53335">
    <property type="entry name" value="S-adenosyl-L-methionine-dependent methyltransferases"/>
    <property type="match status" value="1"/>
</dbReference>
<dbReference type="Gene3D" id="3.40.50.150">
    <property type="entry name" value="Vaccinia Virus protein VP39"/>
    <property type="match status" value="1"/>
</dbReference>
<dbReference type="AlphaFoldDB" id="A0A1Y2J6S1"/>
<organism evidence="2 3">
    <name type="scientific">Bradyrhizobium japonicum</name>
    <dbReference type="NCBI Taxonomy" id="375"/>
    <lineage>
        <taxon>Bacteria</taxon>
        <taxon>Pseudomonadati</taxon>
        <taxon>Pseudomonadota</taxon>
        <taxon>Alphaproteobacteria</taxon>
        <taxon>Hyphomicrobiales</taxon>
        <taxon>Nitrobacteraceae</taxon>
        <taxon>Bradyrhizobium</taxon>
    </lineage>
</organism>
<reference evidence="2 3" key="1">
    <citation type="submission" date="2017-03" db="EMBL/GenBank/DDBJ databases">
        <title>Whole genome sequences of fourteen strains of Bradyrhizobium canariense and one strain of Bradyrhizobium japonicum isolated from Lupinus (Papilionoideae: Genisteae) species in Algeria.</title>
        <authorList>
            <person name="Crovadore J."/>
            <person name="Chekireb D."/>
            <person name="Brachmann A."/>
            <person name="Chablais R."/>
            <person name="Cochard B."/>
            <person name="Lefort F."/>
        </authorList>
    </citation>
    <scope>NUCLEOTIDE SEQUENCE [LARGE SCALE GENOMIC DNA]</scope>
    <source>
        <strain evidence="2 3">UBMA197</strain>
    </source>
</reference>
<dbReference type="Proteomes" id="UP000193335">
    <property type="component" value="Unassembled WGS sequence"/>
</dbReference>